<reference evidence="3" key="1">
    <citation type="submission" date="2016-11" db="EMBL/GenBank/DDBJ databases">
        <authorList>
            <person name="Varghese N."/>
            <person name="Submissions S."/>
        </authorList>
    </citation>
    <scope>NUCLEOTIDE SEQUENCE [LARGE SCALE GENOMIC DNA]</scope>
    <source>
        <strain evidence="3">DSM 22623</strain>
    </source>
</reference>
<proteinExistence type="predicted"/>
<dbReference type="SUPFAM" id="SSF52402">
    <property type="entry name" value="Adenine nucleotide alpha hydrolases-like"/>
    <property type="match status" value="1"/>
</dbReference>
<dbReference type="InterPro" id="IPR002761">
    <property type="entry name" value="Diphthami_syn_dom"/>
</dbReference>
<dbReference type="Proteomes" id="UP000184432">
    <property type="component" value="Unassembled WGS sequence"/>
</dbReference>
<protein>
    <submittedName>
        <fullName evidence="2">MJ0570-related uncharacterized domain-containing protein</fullName>
    </submittedName>
</protein>
<dbReference type="EMBL" id="FQYP01000002">
    <property type="protein sequence ID" value="SHI70727.1"/>
    <property type="molecule type" value="Genomic_DNA"/>
</dbReference>
<dbReference type="GO" id="GO:0017178">
    <property type="term" value="F:diphthine-ammonia ligase activity"/>
    <property type="evidence" value="ECO:0007669"/>
    <property type="project" value="TreeGrafter"/>
</dbReference>
<keyword evidence="3" id="KW-1185">Reference proteome</keyword>
<name>A0A1M6DBS5_9FLAO</name>
<dbReference type="InterPro" id="IPR014729">
    <property type="entry name" value="Rossmann-like_a/b/a_fold"/>
</dbReference>
<feature type="domain" description="Diphthamide synthase" evidence="1">
    <location>
        <begin position="37"/>
        <end position="244"/>
    </location>
</feature>
<dbReference type="STRING" id="570521.SAMN04488508_102536"/>
<dbReference type="PANTHER" id="PTHR12196">
    <property type="entry name" value="DOMAIN OF UNKNOWN FUNCTION 71 DUF71 -CONTAINING PROTEIN"/>
    <property type="match status" value="1"/>
</dbReference>
<evidence type="ECO:0000313" key="2">
    <source>
        <dbReference type="EMBL" id="SHI70727.1"/>
    </source>
</evidence>
<dbReference type="Gene3D" id="3.40.50.620">
    <property type="entry name" value="HUPs"/>
    <property type="match status" value="1"/>
</dbReference>
<dbReference type="GO" id="GO:0017183">
    <property type="term" value="P:protein histidyl modification to diphthamide"/>
    <property type="evidence" value="ECO:0007669"/>
    <property type="project" value="TreeGrafter"/>
</dbReference>
<accession>A0A1M6DBS5</accession>
<dbReference type="AlphaFoldDB" id="A0A1M6DBS5"/>
<dbReference type="Gene3D" id="3.90.1490.10">
    <property type="entry name" value="putative n-type atp pyrophosphatase, domain 2"/>
    <property type="match status" value="1"/>
</dbReference>
<organism evidence="2 3">
    <name type="scientific">Aquimarina spongiae</name>
    <dbReference type="NCBI Taxonomy" id="570521"/>
    <lineage>
        <taxon>Bacteria</taxon>
        <taxon>Pseudomonadati</taxon>
        <taxon>Bacteroidota</taxon>
        <taxon>Flavobacteriia</taxon>
        <taxon>Flavobacteriales</taxon>
        <taxon>Flavobacteriaceae</taxon>
        <taxon>Aquimarina</taxon>
    </lineage>
</organism>
<dbReference type="NCBIfam" id="TIGR00290">
    <property type="entry name" value="MJ0570_dom"/>
    <property type="match status" value="1"/>
</dbReference>
<dbReference type="InterPro" id="IPR030662">
    <property type="entry name" value="DPH6/MJ0570"/>
</dbReference>
<sequence>MMFFVKIVNQRKGILTNFGSKIVISLITMQTKTFLCSWSGGKDSCYAFHKAANSGFKPTVLLNVLNEHGDRSRSHGIPKEILEAQGEALGLPIHFFESTWDDYERLYIENLKSLQQSYGFGHSVFGDIDIESHRAWEEKVSKAAGVSAILPLWQESRTPLVIEMIQNGIEAIITSCNQVLGPDFLGRKIDAQLLKELEEIGVDPCGENGEYHTLVINAPLFCKPLDIRVMGKEKSTNYNFATLELV</sequence>
<dbReference type="Pfam" id="PF01902">
    <property type="entry name" value="Diphthami_syn_2"/>
    <property type="match status" value="1"/>
</dbReference>
<dbReference type="PANTHER" id="PTHR12196:SF2">
    <property type="entry name" value="DIPHTHINE--AMMONIA LIGASE"/>
    <property type="match status" value="1"/>
</dbReference>
<dbReference type="CDD" id="cd01994">
    <property type="entry name" value="AANH_PF0828-like"/>
    <property type="match status" value="1"/>
</dbReference>
<gene>
    <name evidence="2" type="ORF">SAMN04488508_102536</name>
</gene>
<evidence type="ECO:0000259" key="1">
    <source>
        <dbReference type="Pfam" id="PF01902"/>
    </source>
</evidence>
<evidence type="ECO:0000313" key="3">
    <source>
        <dbReference type="Proteomes" id="UP000184432"/>
    </source>
</evidence>